<dbReference type="Pfam" id="PF12833">
    <property type="entry name" value="HTH_18"/>
    <property type="match status" value="1"/>
</dbReference>
<feature type="domain" description="HTH araC/xylS-type" evidence="4">
    <location>
        <begin position="134"/>
        <end position="234"/>
    </location>
</feature>
<sequence length="241" mass="25269">MTPNTASWSGSIMLGTGWALIDARIGISRPHSHVAHQISLAVERDLKISGDVDMIVPAGQGVAIASHVRHRLGPPGALVRSFYLDPLFRADARLSVGSVPVLLTPAELAGLDGIASGADAKRWASDYLDRSQARPVDARLSEALAAPDDLSSARALADVACLSPSRLREIVSRDFGVPPAKLLQWLQLQRAVRALVGGGGLADAAAAGGFADQSHFTRRCAQWLGVTPSAGLSAFAFEIVP</sequence>
<reference evidence="5 6" key="1">
    <citation type="submission" date="2020-03" db="EMBL/GenBank/DDBJ databases">
        <title>Genomic Encyclopedia of Type Strains, Phase IV (KMG-IV): sequencing the most valuable type-strain genomes for metagenomic binning, comparative biology and taxonomic classification.</title>
        <authorList>
            <person name="Goeker M."/>
        </authorList>
    </citation>
    <scope>NUCLEOTIDE SEQUENCE [LARGE SCALE GENOMIC DNA]</scope>
    <source>
        <strain evidence="5 6">DSM 25229</strain>
    </source>
</reference>
<evidence type="ECO:0000259" key="4">
    <source>
        <dbReference type="PROSITE" id="PS01124"/>
    </source>
</evidence>
<comment type="caution">
    <text evidence="5">The sequence shown here is derived from an EMBL/GenBank/DDBJ whole genome shotgun (WGS) entry which is preliminary data.</text>
</comment>
<dbReference type="SUPFAM" id="SSF46689">
    <property type="entry name" value="Homeodomain-like"/>
    <property type="match status" value="1"/>
</dbReference>
<evidence type="ECO:0000256" key="3">
    <source>
        <dbReference type="ARBA" id="ARBA00023163"/>
    </source>
</evidence>
<dbReference type="GO" id="GO:0043565">
    <property type="term" value="F:sequence-specific DNA binding"/>
    <property type="evidence" value="ECO:0007669"/>
    <property type="project" value="InterPro"/>
</dbReference>
<evidence type="ECO:0000256" key="2">
    <source>
        <dbReference type="ARBA" id="ARBA00023125"/>
    </source>
</evidence>
<dbReference type="Gene3D" id="1.10.10.60">
    <property type="entry name" value="Homeodomain-like"/>
    <property type="match status" value="1"/>
</dbReference>
<keyword evidence="1" id="KW-0805">Transcription regulation</keyword>
<proteinExistence type="predicted"/>
<accession>A0A7X6B9X2</accession>
<evidence type="ECO:0000256" key="1">
    <source>
        <dbReference type="ARBA" id="ARBA00023015"/>
    </source>
</evidence>
<dbReference type="PANTHER" id="PTHR46796">
    <property type="entry name" value="HTH-TYPE TRANSCRIPTIONAL ACTIVATOR RHAS-RELATED"/>
    <property type="match status" value="1"/>
</dbReference>
<dbReference type="InterPro" id="IPR018060">
    <property type="entry name" value="HTH_AraC"/>
</dbReference>
<name>A0A7X6B9X2_9SPHN</name>
<dbReference type="SMART" id="SM00342">
    <property type="entry name" value="HTH_ARAC"/>
    <property type="match status" value="1"/>
</dbReference>
<keyword evidence="6" id="KW-1185">Reference proteome</keyword>
<dbReference type="PROSITE" id="PS01124">
    <property type="entry name" value="HTH_ARAC_FAMILY_2"/>
    <property type="match status" value="1"/>
</dbReference>
<keyword evidence="3" id="KW-0804">Transcription</keyword>
<dbReference type="GO" id="GO:0003700">
    <property type="term" value="F:DNA-binding transcription factor activity"/>
    <property type="evidence" value="ECO:0007669"/>
    <property type="project" value="InterPro"/>
</dbReference>
<evidence type="ECO:0000313" key="6">
    <source>
        <dbReference type="Proteomes" id="UP000535078"/>
    </source>
</evidence>
<dbReference type="AlphaFoldDB" id="A0A7X6B9X2"/>
<organism evidence="5 6">
    <name type="scientific">Sphingopyxis italica</name>
    <dbReference type="NCBI Taxonomy" id="1129133"/>
    <lineage>
        <taxon>Bacteria</taxon>
        <taxon>Pseudomonadati</taxon>
        <taxon>Pseudomonadota</taxon>
        <taxon>Alphaproteobacteria</taxon>
        <taxon>Sphingomonadales</taxon>
        <taxon>Sphingomonadaceae</taxon>
        <taxon>Sphingopyxis</taxon>
    </lineage>
</organism>
<gene>
    <name evidence="5" type="ORF">GGR90_002971</name>
</gene>
<dbReference type="InterPro" id="IPR009057">
    <property type="entry name" value="Homeodomain-like_sf"/>
</dbReference>
<dbReference type="EMBL" id="JAATIT010000004">
    <property type="protein sequence ID" value="NJB90769.1"/>
    <property type="molecule type" value="Genomic_DNA"/>
</dbReference>
<dbReference type="InterPro" id="IPR050204">
    <property type="entry name" value="AraC_XylS_family_regulators"/>
</dbReference>
<protein>
    <submittedName>
        <fullName evidence="5">AraC-like DNA-binding protein</fullName>
    </submittedName>
</protein>
<evidence type="ECO:0000313" key="5">
    <source>
        <dbReference type="EMBL" id="NJB90769.1"/>
    </source>
</evidence>
<dbReference type="Proteomes" id="UP000535078">
    <property type="component" value="Unassembled WGS sequence"/>
</dbReference>
<keyword evidence="2 5" id="KW-0238">DNA-binding</keyword>
<dbReference type="RefSeq" id="WP_234715993.1">
    <property type="nucleotide sequence ID" value="NZ_JAATIT010000004.1"/>
</dbReference>